<feature type="domain" description="Reverse transcriptase" evidence="1">
    <location>
        <begin position="344"/>
        <end position="514"/>
    </location>
</feature>
<keyword evidence="3" id="KW-1185">Reference proteome</keyword>
<reference evidence="2" key="1">
    <citation type="submission" date="2018-11" db="EMBL/GenBank/DDBJ databases">
        <authorList>
            <person name="Grassa J C."/>
        </authorList>
    </citation>
    <scope>NUCLEOTIDE SEQUENCE [LARGE SCALE GENOMIC DNA]</scope>
</reference>
<dbReference type="Gramene" id="evm.model.02.1308">
    <property type="protein sequence ID" value="cds.evm.model.02.1308"/>
    <property type="gene ID" value="evm.TU.02.1308"/>
</dbReference>
<organism evidence="2 3">
    <name type="scientific">Cannabis sativa</name>
    <name type="common">Hemp</name>
    <name type="synonym">Marijuana</name>
    <dbReference type="NCBI Taxonomy" id="3483"/>
    <lineage>
        <taxon>Eukaryota</taxon>
        <taxon>Viridiplantae</taxon>
        <taxon>Streptophyta</taxon>
        <taxon>Embryophyta</taxon>
        <taxon>Tracheophyta</taxon>
        <taxon>Spermatophyta</taxon>
        <taxon>Magnoliopsida</taxon>
        <taxon>eudicotyledons</taxon>
        <taxon>Gunneridae</taxon>
        <taxon>Pentapetalae</taxon>
        <taxon>rosids</taxon>
        <taxon>fabids</taxon>
        <taxon>Rosales</taxon>
        <taxon>Cannabaceae</taxon>
        <taxon>Cannabis</taxon>
    </lineage>
</organism>
<dbReference type="Proteomes" id="UP000596661">
    <property type="component" value="Chromosome 2"/>
</dbReference>
<dbReference type="CDD" id="cd01650">
    <property type="entry name" value="RT_nLTR_like"/>
    <property type="match status" value="1"/>
</dbReference>
<dbReference type="OMA" id="WRIMESI"/>
<dbReference type="Pfam" id="PF00078">
    <property type="entry name" value="RVT_1"/>
    <property type="match status" value="1"/>
</dbReference>
<dbReference type="InterPro" id="IPR043502">
    <property type="entry name" value="DNA/RNA_pol_sf"/>
</dbReference>
<dbReference type="AlphaFoldDB" id="A0A803NT47"/>
<protein>
    <recommendedName>
        <fullName evidence="1">Reverse transcriptase domain-containing protein</fullName>
    </recommendedName>
</protein>
<dbReference type="InterPro" id="IPR052343">
    <property type="entry name" value="Retrotransposon-Effector_Assoc"/>
</dbReference>
<dbReference type="PANTHER" id="PTHR46890:SF48">
    <property type="entry name" value="RNA-DIRECTED DNA POLYMERASE"/>
    <property type="match status" value="1"/>
</dbReference>
<sequence length="514" mass="59253">MGDLNAILSPNEKSGGNKALTRDFRWLSDFLQNTGSIDVGCRGGKFTWQNKRFKGGLIRERLDHAIGSFDWISLFPKACVTNLPIISSDHAPIILDTVADNLKGFKAFHFYEAWCRESSCQATVEQVWKENTQLGVTNCIRNLTRTRRDLQQWKKKDFGVSEQDIKNLEARINSIQQKNISNDLCQEECRLQARLAEEYCRLESQWLQKSREVWLKLGDRNSKFFHLSTMIRRRRRNHVCTIKENQGNSWEDTRRISGIFNEYFIDLFKFDELIIPMSLDTLFDKKVDEGDNLKFSAIPTEEEVRNTVFMMHPLKAPVPDGFSGCFFRHYWDVVGGSVCSAIQDFFVTGEMNKILNYTFICLIPKRELPDKVDQFRPIILCNFIYKIIAKILANRLSPLMDGLITPLQSAFILGRWIAESSVLTQELVHKIKRKKGNGCLMALKLDMHKAYDRMEWALLLRVLIANGFNEKNCKLLMACVTSVSYSILLNGSPQKKFYPGRGLRQGDPVSPFLL</sequence>
<dbReference type="PANTHER" id="PTHR46890">
    <property type="entry name" value="NON-LTR RETROLELEMENT REVERSE TRANSCRIPTASE-LIKE PROTEIN-RELATED"/>
    <property type="match status" value="1"/>
</dbReference>
<dbReference type="SUPFAM" id="SSF56672">
    <property type="entry name" value="DNA/RNA polymerases"/>
    <property type="match status" value="1"/>
</dbReference>
<dbReference type="SUPFAM" id="SSF56219">
    <property type="entry name" value="DNase I-like"/>
    <property type="match status" value="1"/>
</dbReference>
<proteinExistence type="predicted"/>
<evidence type="ECO:0000313" key="2">
    <source>
        <dbReference type="EnsemblPlants" id="cds.evm.model.02.1308"/>
    </source>
</evidence>
<dbReference type="Gene3D" id="3.60.10.10">
    <property type="entry name" value="Endonuclease/exonuclease/phosphatase"/>
    <property type="match status" value="1"/>
</dbReference>
<dbReference type="InterPro" id="IPR000477">
    <property type="entry name" value="RT_dom"/>
</dbReference>
<dbReference type="PROSITE" id="PS50878">
    <property type="entry name" value="RT_POL"/>
    <property type="match status" value="1"/>
</dbReference>
<evidence type="ECO:0000313" key="3">
    <source>
        <dbReference type="Proteomes" id="UP000596661"/>
    </source>
</evidence>
<dbReference type="EMBL" id="UZAU01000177">
    <property type="status" value="NOT_ANNOTATED_CDS"/>
    <property type="molecule type" value="Genomic_DNA"/>
</dbReference>
<reference evidence="2" key="2">
    <citation type="submission" date="2021-03" db="UniProtKB">
        <authorList>
            <consortium name="EnsemblPlants"/>
        </authorList>
    </citation>
    <scope>IDENTIFICATION</scope>
</reference>
<dbReference type="InterPro" id="IPR036691">
    <property type="entry name" value="Endo/exonu/phosph_ase_sf"/>
</dbReference>
<evidence type="ECO:0000259" key="1">
    <source>
        <dbReference type="PROSITE" id="PS50878"/>
    </source>
</evidence>
<name>A0A803NT47_CANSA</name>
<dbReference type="EnsemblPlants" id="evm.model.02.1308">
    <property type="protein sequence ID" value="cds.evm.model.02.1308"/>
    <property type="gene ID" value="evm.TU.02.1308"/>
</dbReference>
<accession>A0A803NT47</accession>